<dbReference type="Pfam" id="PF17797">
    <property type="entry name" value="RL"/>
    <property type="match status" value="1"/>
</dbReference>
<evidence type="ECO:0000259" key="8">
    <source>
        <dbReference type="Pfam" id="PF17797"/>
    </source>
</evidence>
<dbReference type="Proteomes" id="UP000694865">
    <property type="component" value="Unplaced"/>
</dbReference>
<feature type="region of interest" description="Disordered" evidence="6">
    <location>
        <begin position="137"/>
        <end position="156"/>
    </location>
</feature>
<dbReference type="GeneID" id="100375748"/>
<evidence type="ECO:0000256" key="5">
    <source>
        <dbReference type="ARBA" id="ARBA00022842"/>
    </source>
</evidence>
<reference evidence="11" key="1">
    <citation type="submission" date="2025-08" db="UniProtKB">
        <authorList>
            <consortium name="RefSeq"/>
        </authorList>
    </citation>
    <scope>IDENTIFICATION</scope>
    <source>
        <tissue evidence="11">Testes</tissue>
    </source>
</reference>
<keyword evidence="3" id="KW-0808">Transferase</keyword>
<dbReference type="Pfam" id="PF03828">
    <property type="entry name" value="PAP_assoc"/>
    <property type="match status" value="1"/>
</dbReference>
<dbReference type="Gene3D" id="3.30.460.10">
    <property type="entry name" value="Beta Polymerase, domain 2"/>
    <property type="match status" value="1"/>
</dbReference>
<dbReference type="RefSeq" id="XP_002742099.2">
    <property type="nucleotide sequence ID" value="XM_002742053.2"/>
</dbReference>
<feature type="compositionally biased region" description="Polar residues" evidence="6">
    <location>
        <begin position="140"/>
        <end position="156"/>
    </location>
</feature>
<evidence type="ECO:0000256" key="4">
    <source>
        <dbReference type="ARBA" id="ARBA00022723"/>
    </source>
</evidence>
<dbReference type="CDD" id="cd05402">
    <property type="entry name" value="NT_PAP_TUTase"/>
    <property type="match status" value="1"/>
</dbReference>
<evidence type="ECO:0000259" key="9">
    <source>
        <dbReference type="Pfam" id="PF22600"/>
    </source>
</evidence>
<evidence type="ECO:0000313" key="11">
    <source>
        <dbReference type="RefSeq" id="XP_002742099.2"/>
    </source>
</evidence>
<dbReference type="SUPFAM" id="SSF81301">
    <property type="entry name" value="Nucleotidyltransferase"/>
    <property type="match status" value="1"/>
</dbReference>
<dbReference type="PANTHER" id="PTHR12271:SF133">
    <property type="entry name" value="POLY(A) RNA POLYMERASE, MITOCHONDRIAL"/>
    <property type="match status" value="1"/>
</dbReference>
<dbReference type="InterPro" id="IPR002058">
    <property type="entry name" value="PAP_assoc"/>
</dbReference>
<evidence type="ECO:0000256" key="6">
    <source>
        <dbReference type="SAM" id="MobiDB-lite"/>
    </source>
</evidence>
<keyword evidence="4" id="KW-0479">Metal-binding</keyword>
<keyword evidence="5" id="KW-0460">Magnesium</keyword>
<protein>
    <submittedName>
        <fullName evidence="11">Poly(A) RNA polymerase, mitochondrial-like</fullName>
    </submittedName>
</protein>
<dbReference type="InterPro" id="IPR054708">
    <property type="entry name" value="MTPAP-like_central"/>
</dbReference>
<dbReference type="SUPFAM" id="SSF81631">
    <property type="entry name" value="PAP/OAS1 substrate-binding domain"/>
    <property type="match status" value="1"/>
</dbReference>
<feature type="domain" description="PAP-associated" evidence="7">
    <location>
        <begin position="432"/>
        <end position="477"/>
    </location>
</feature>
<evidence type="ECO:0000256" key="3">
    <source>
        <dbReference type="ARBA" id="ARBA00022679"/>
    </source>
</evidence>
<evidence type="ECO:0000259" key="7">
    <source>
        <dbReference type="Pfam" id="PF03828"/>
    </source>
</evidence>
<dbReference type="PANTHER" id="PTHR12271">
    <property type="entry name" value="POLY A POLYMERASE CID PAP -RELATED"/>
    <property type="match status" value="1"/>
</dbReference>
<dbReference type="InterPro" id="IPR041252">
    <property type="entry name" value="RL"/>
</dbReference>
<keyword evidence="10" id="KW-1185">Reference proteome</keyword>
<dbReference type="Gene3D" id="1.10.1410.10">
    <property type="match status" value="1"/>
</dbReference>
<sequence length="594" mass="67173">MATSMKLCGCLTHLPIPCVNQCSLCIKRLFSTTSIVNGGKITRENVNIHKTVAKKKNFAEFLSEHRDQANRSILVRLRGEGVEKGLINYCSQLGKLRNSFTYTGDGLYAVIEFDDSSSIQELLNKVKPKKSQKKSSFQSRLLNFSGGSESKSRTKTNYETQHSIEHLQINFHQKLQAANSVDEQMMILTKEQELADEDLHKRFLVCSLIEEGIEKIVPNCTIYPFGSTVNSFGKAGSDLDMYMELGSQNGVVPVKTGRNRFQMVFDTKSASSERAATQQTLGTVATFLQENVPHCVSVQRILKARCPIVKFHHKAANLQCDLSSNNSIATKTTELLYLYGNYDSRVRPLVFAFRHWARYNGITTSCPGPWITNFGITLMVIYFLQTRSPSVVPTLDYLCAMADSSDQCIVDDVNCTFLSDINSIPTSLNTQSLGQLMYEFFDFYARFNFQKFAISLRRGDKFPKPEDYPLYIENPFEVDLNVTRNVHPDQLSRIVDRMQEAVWLIEQHGLRKTNNDDDIPPWGLAALLMDFRKAQRKGRTESLLLTEYLSPIFQSLAETNARTDLNNGQMKVISKRNKVNAATNIKKGKTKALL</sequence>
<accession>A0ABM0H1G8</accession>
<feature type="domain" description="Poly(A) RNA polymerase mitochondrial-like central palm" evidence="9">
    <location>
        <begin position="182"/>
        <end position="340"/>
    </location>
</feature>
<evidence type="ECO:0000313" key="10">
    <source>
        <dbReference type="Proteomes" id="UP000694865"/>
    </source>
</evidence>
<organism evidence="10 11">
    <name type="scientific">Saccoglossus kowalevskii</name>
    <name type="common">Acorn worm</name>
    <dbReference type="NCBI Taxonomy" id="10224"/>
    <lineage>
        <taxon>Eukaryota</taxon>
        <taxon>Metazoa</taxon>
        <taxon>Hemichordata</taxon>
        <taxon>Enteropneusta</taxon>
        <taxon>Harrimaniidae</taxon>
        <taxon>Saccoglossus</taxon>
    </lineage>
</organism>
<feature type="domain" description="RL" evidence="8">
    <location>
        <begin position="58"/>
        <end position="125"/>
    </location>
</feature>
<evidence type="ECO:0000256" key="1">
    <source>
        <dbReference type="ARBA" id="ARBA00001936"/>
    </source>
</evidence>
<evidence type="ECO:0000256" key="2">
    <source>
        <dbReference type="ARBA" id="ARBA00001946"/>
    </source>
</evidence>
<dbReference type="InterPro" id="IPR043519">
    <property type="entry name" value="NT_sf"/>
</dbReference>
<comment type="cofactor">
    <cofactor evidence="1">
        <name>Mn(2+)</name>
        <dbReference type="ChEBI" id="CHEBI:29035"/>
    </cofactor>
</comment>
<proteinExistence type="predicted"/>
<comment type="cofactor">
    <cofactor evidence="2">
        <name>Mg(2+)</name>
        <dbReference type="ChEBI" id="CHEBI:18420"/>
    </cofactor>
</comment>
<name>A0ABM0H1G8_SACKO</name>
<dbReference type="Pfam" id="PF22600">
    <property type="entry name" value="MTPAP-like_central"/>
    <property type="match status" value="1"/>
</dbReference>
<gene>
    <name evidence="11" type="primary">LOC100375748</name>
</gene>